<dbReference type="Pfam" id="PF13966">
    <property type="entry name" value="zf-RVT"/>
    <property type="match status" value="1"/>
</dbReference>
<feature type="domain" description="RNase H type-1" evidence="1">
    <location>
        <begin position="502"/>
        <end position="627"/>
    </location>
</feature>
<protein>
    <submittedName>
        <fullName evidence="3">RNA-directed DNA polymerase (Reverse transcriptase)-related family protein</fullName>
    </submittedName>
</protein>
<evidence type="ECO:0000259" key="1">
    <source>
        <dbReference type="Pfam" id="PF13456"/>
    </source>
</evidence>
<keyword evidence="4" id="KW-1185">Reference proteome</keyword>
<dbReference type="GO" id="GO:0003676">
    <property type="term" value="F:nucleic acid binding"/>
    <property type="evidence" value="ECO:0007669"/>
    <property type="project" value="InterPro"/>
</dbReference>
<dbReference type="PANTHER" id="PTHR33116">
    <property type="entry name" value="REVERSE TRANSCRIPTASE ZINC-BINDING DOMAIN-CONTAINING PROTEIN-RELATED-RELATED"/>
    <property type="match status" value="1"/>
</dbReference>
<proteinExistence type="predicted"/>
<dbReference type="CDD" id="cd06222">
    <property type="entry name" value="RNase_H_like"/>
    <property type="match status" value="1"/>
</dbReference>
<comment type="caution">
    <text evidence="3">The sequence shown here is derived from an EMBL/GenBank/DDBJ whole genome shotgun (WGS) entry which is preliminary data.</text>
</comment>
<name>A0AAV8FJ38_9POAL</name>
<dbReference type="Gene3D" id="3.30.420.10">
    <property type="entry name" value="Ribonuclease H-like superfamily/Ribonuclease H"/>
    <property type="match status" value="1"/>
</dbReference>
<keyword evidence="3" id="KW-0548">Nucleotidyltransferase</keyword>
<dbReference type="EMBL" id="JAMFTS010000002">
    <property type="protein sequence ID" value="KAJ4791511.1"/>
    <property type="molecule type" value="Genomic_DNA"/>
</dbReference>
<dbReference type="Proteomes" id="UP001140206">
    <property type="component" value="Chromosome 2"/>
</dbReference>
<dbReference type="InterPro" id="IPR044730">
    <property type="entry name" value="RNase_H-like_dom_plant"/>
</dbReference>
<dbReference type="AlphaFoldDB" id="A0AAV8FJ38"/>
<dbReference type="InterPro" id="IPR026960">
    <property type="entry name" value="RVT-Znf"/>
</dbReference>
<dbReference type="GO" id="GO:0003964">
    <property type="term" value="F:RNA-directed DNA polymerase activity"/>
    <property type="evidence" value="ECO:0007669"/>
    <property type="project" value="UniProtKB-KW"/>
</dbReference>
<dbReference type="PANTHER" id="PTHR33116:SF86">
    <property type="entry name" value="REVERSE TRANSCRIPTASE DOMAIN-CONTAINING PROTEIN"/>
    <property type="match status" value="1"/>
</dbReference>
<dbReference type="GO" id="GO:0004523">
    <property type="term" value="F:RNA-DNA hybrid ribonuclease activity"/>
    <property type="evidence" value="ECO:0007669"/>
    <property type="project" value="InterPro"/>
</dbReference>
<gene>
    <name evidence="3" type="ORF">LUZ62_042757</name>
</gene>
<accession>A0AAV8FJ38</accession>
<keyword evidence="3" id="KW-0695">RNA-directed DNA polymerase</keyword>
<dbReference type="InterPro" id="IPR036397">
    <property type="entry name" value="RNaseH_sf"/>
</dbReference>
<feature type="domain" description="Reverse transcriptase zinc-binding" evidence="2">
    <location>
        <begin position="311"/>
        <end position="399"/>
    </location>
</feature>
<dbReference type="Pfam" id="PF13456">
    <property type="entry name" value="RVT_3"/>
    <property type="match status" value="1"/>
</dbReference>
<evidence type="ECO:0000259" key="2">
    <source>
        <dbReference type="Pfam" id="PF13966"/>
    </source>
</evidence>
<sequence>MKDFGEVSGLMINPIKSKLWFSNKCNGQTKQMVRSRFRSGAAGSDETYLGAFLATKNCAKKTGNMLLEKLRAKLTGWRSNMLSHAGRLVLIKSVLLSVPVYFMSVEIIPKGIIKQIESLIAKFFWGKTDQSRYMSFVSWKRICQTMEKGGLGVRSLQTFGDALFLKLVWDMMSDAVKIWVQVCKGKYYANMGFWRAKNTSGVSPLWRQVVKMRDHFKENVEWQIADGNKITAMSQPWYQGWQVATHASRNDRKITVAQLFDFDTGNWKEEEIISLMGEEAYQLITNTAQKPVNLPGLKDSLIWKYSMDGRYTVKTGYESLRNTMAPQPMEVTWKHIWKWKNIIPKVRVFMWRLLANGLPLAINMHHRIQSISPMCSRCGQENEYATHCFFHCPGSRLVWFGGNLGIRTDCLPLNIDEAINSISLGMHEEGIREVCYTLWEIWLARNELFFQQRNFDPGRVCRRVQRWVNESISVDRDVLPIQIEDSDNPYEYNSHSWQLIIDGSWDTSQNSGSAFLAYHEGVLVTIDFEKGNTADSFQAESVALQRAFDWAQVMSQEHGNERVHIFSDCISLVTALQEGNIDTIPSWRARPILAAIIRQLEQLGDRITLTHVRREAVLPAHRLANLARRNRIGYNGVPTAAVMQEHNIGMNIERRFFQQVQDGPP</sequence>
<dbReference type="InterPro" id="IPR012337">
    <property type="entry name" value="RNaseH-like_sf"/>
</dbReference>
<reference evidence="3" key="1">
    <citation type="submission" date="2022-08" db="EMBL/GenBank/DDBJ databases">
        <authorList>
            <person name="Marques A."/>
        </authorList>
    </citation>
    <scope>NUCLEOTIDE SEQUENCE</scope>
    <source>
        <strain evidence="3">RhyPub2mFocal</strain>
        <tissue evidence="3">Leaves</tissue>
    </source>
</reference>
<organism evidence="3 4">
    <name type="scientific">Rhynchospora pubera</name>
    <dbReference type="NCBI Taxonomy" id="906938"/>
    <lineage>
        <taxon>Eukaryota</taxon>
        <taxon>Viridiplantae</taxon>
        <taxon>Streptophyta</taxon>
        <taxon>Embryophyta</taxon>
        <taxon>Tracheophyta</taxon>
        <taxon>Spermatophyta</taxon>
        <taxon>Magnoliopsida</taxon>
        <taxon>Liliopsida</taxon>
        <taxon>Poales</taxon>
        <taxon>Cyperaceae</taxon>
        <taxon>Cyperoideae</taxon>
        <taxon>Rhynchosporeae</taxon>
        <taxon>Rhynchospora</taxon>
    </lineage>
</organism>
<dbReference type="InterPro" id="IPR002156">
    <property type="entry name" value="RNaseH_domain"/>
</dbReference>
<dbReference type="SUPFAM" id="SSF53098">
    <property type="entry name" value="Ribonuclease H-like"/>
    <property type="match status" value="1"/>
</dbReference>
<keyword evidence="3" id="KW-0808">Transferase</keyword>
<evidence type="ECO:0000313" key="4">
    <source>
        <dbReference type="Proteomes" id="UP001140206"/>
    </source>
</evidence>
<evidence type="ECO:0000313" key="3">
    <source>
        <dbReference type="EMBL" id="KAJ4791511.1"/>
    </source>
</evidence>